<comment type="caution">
    <text evidence="1">The sequence shown here is derived from an EMBL/GenBank/DDBJ whole genome shotgun (WGS) entry which is preliminary data.</text>
</comment>
<organism evidence="1">
    <name type="scientific">Salmonella enterica subsp. enterica serovar Chester</name>
    <dbReference type="NCBI Taxonomy" id="149386"/>
    <lineage>
        <taxon>Bacteria</taxon>
        <taxon>Pseudomonadati</taxon>
        <taxon>Pseudomonadota</taxon>
        <taxon>Gammaproteobacteria</taxon>
        <taxon>Enterobacterales</taxon>
        <taxon>Enterobacteriaceae</taxon>
        <taxon>Salmonella</taxon>
    </lineage>
</organism>
<gene>
    <name evidence="1" type="ORF">CB695_15930</name>
</gene>
<protein>
    <submittedName>
        <fullName evidence="1">Uncharacterized protein</fullName>
    </submittedName>
</protein>
<sequence>MAKIYIVEKRAGNVLSYYEEGKPEKVKTLKLDGYEVKSLRKGVKITFKGLVRAGNLHIVKTDGTMVALAPVSAAKTTAGRGCYGSSRKI</sequence>
<evidence type="ECO:0000313" key="1">
    <source>
        <dbReference type="EMBL" id="EDH8302961.1"/>
    </source>
</evidence>
<name>A0A635R7Z6_SALET</name>
<dbReference type="AlphaFoldDB" id="A0A635R7Z6"/>
<dbReference type="EMBL" id="AAMIYH010000015">
    <property type="protein sequence ID" value="EDH8302961.1"/>
    <property type="molecule type" value="Genomic_DNA"/>
</dbReference>
<proteinExistence type="predicted"/>
<accession>A0A635R7Z6</accession>
<reference evidence="1" key="1">
    <citation type="submission" date="2018-07" db="EMBL/GenBank/DDBJ databases">
        <authorList>
            <person name="Ashton P.M."/>
            <person name="Dallman T."/>
            <person name="Nair S."/>
            <person name="De Pinna E."/>
            <person name="Peters T."/>
            <person name="Grant K."/>
        </authorList>
    </citation>
    <scope>NUCLEOTIDE SEQUENCE</scope>
    <source>
        <strain evidence="1">368335</strain>
    </source>
</reference>